<dbReference type="Proteomes" id="UP000663932">
    <property type="component" value="Chromosome"/>
</dbReference>
<protein>
    <submittedName>
        <fullName evidence="1">Uncharacterized protein</fullName>
    </submittedName>
</protein>
<evidence type="ECO:0000313" key="1">
    <source>
        <dbReference type="EMBL" id="QTD67061.1"/>
    </source>
</evidence>
<dbReference type="AlphaFoldDB" id="A0A8A4UYR9"/>
<accession>A0A8A4UYR9</accession>
<proteinExistence type="predicted"/>
<sequence>MKKFEYQNKAKNFKDSATFYNFSESKEILKNKIKNFKLSWPIKIKIEK</sequence>
<dbReference type="RefSeq" id="WP_186277777.1">
    <property type="nucleotide sequence ID" value="NZ_CABHMU010000003.1"/>
</dbReference>
<gene>
    <name evidence="1" type="ORF">J3E67_001440</name>
</gene>
<reference evidence="1" key="1">
    <citation type="submission" date="2021-03" db="EMBL/GenBank/DDBJ databases">
        <title>Whole genome sequence of Lactobacillus gasseri HL75.</title>
        <authorList>
            <person name="Kim J.-M."/>
            <person name="Chung S.H."/>
            <person name="Kim J.-S."/>
        </authorList>
    </citation>
    <scope>NUCLEOTIDE SEQUENCE</scope>
    <source>
        <strain evidence="1">HL75</strain>
    </source>
</reference>
<dbReference type="EMBL" id="CP071801">
    <property type="protein sequence ID" value="QTD67061.1"/>
    <property type="molecule type" value="Genomic_DNA"/>
</dbReference>
<name>A0A8A4UYR9_LACGS</name>
<organism evidence="1 2">
    <name type="scientific">Lactobacillus gasseri</name>
    <dbReference type="NCBI Taxonomy" id="1596"/>
    <lineage>
        <taxon>Bacteria</taxon>
        <taxon>Bacillati</taxon>
        <taxon>Bacillota</taxon>
        <taxon>Bacilli</taxon>
        <taxon>Lactobacillales</taxon>
        <taxon>Lactobacillaceae</taxon>
        <taxon>Lactobacillus</taxon>
    </lineage>
</organism>
<evidence type="ECO:0000313" key="2">
    <source>
        <dbReference type="Proteomes" id="UP000663932"/>
    </source>
</evidence>